<dbReference type="GO" id="GO:0006633">
    <property type="term" value="P:fatty acid biosynthetic process"/>
    <property type="evidence" value="ECO:0007669"/>
    <property type="project" value="TreeGrafter"/>
</dbReference>
<comment type="caution">
    <text evidence="13">The sequence shown here is derived from an EMBL/GenBank/DDBJ whole genome shotgun (WGS) entry which is preliminary data.</text>
</comment>
<keyword evidence="4" id="KW-0521">NADP</keyword>
<dbReference type="SMART" id="SM00822">
    <property type="entry name" value="PKS_KR"/>
    <property type="match status" value="1"/>
</dbReference>
<evidence type="ECO:0000256" key="2">
    <source>
        <dbReference type="ARBA" id="ARBA00022553"/>
    </source>
</evidence>
<keyword evidence="6" id="KW-0511">Multifunctional enzyme</keyword>
<dbReference type="Pfam" id="PF00550">
    <property type="entry name" value="PP-binding"/>
    <property type="match status" value="1"/>
</dbReference>
<dbReference type="InterPro" id="IPR001227">
    <property type="entry name" value="Ac_transferase_dom_sf"/>
</dbReference>
<dbReference type="GO" id="GO:0044550">
    <property type="term" value="P:secondary metabolite biosynthetic process"/>
    <property type="evidence" value="ECO:0007669"/>
    <property type="project" value="UniProtKB-ARBA"/>
</dbReference>
<dbReference type="CDD" id="cd00833">
    <property type="entry name" value="PKS"/>
    <property type="match status" value="1"/>
</dbReference>
<evidence type="ECO:0000256" key="4">
    <source>
        <dbReference type="ARBA" id="ARBA00022857"/>
    </source>
</evidence>
<evidence type="ECO:0000313" key="14">
    <source>
        <dbReference type="Proteomes" id="UP000243498"/>
    </source>
</evidence>
<dbReference type="SUPFAM" id="SSF51735">
    <property type="entry name" value="NAD(P)-binding Rossmann-fold domains"/>
    <property type="match status" value="2"/>
</dbReference>
<dbReference type="Pfam" id="PF14765">
    <property type="entry name" value="PS-DH"/>
    <property type="match status" value="1"/>
</dbReference>
<dbReference type="InterPro" id="IPR011032">
    <property type="entry name" value="GroES-like_sf"/>
</dbReference>
<dbReference type="PROSITE" id="PS52019">
    <property type="entry name" value="PKS_MFAS_DH"/>
    <property type="match status" value="1"/>
</dbReference>
<keyword evidence="1" id="KW-0596">Phosphopantetheine</keyword>
<dbReference type="SUPFAM" id="SSF55048">
    <property type="entry name" value="Probable ACP-binding domain of malonyl-CoA ACP transacylase"/>
    <property type="match status" value="1"/>
</dbReference>
<dbReference type="InterPro" id="IPR032821">
    <property type="entry name" value="PKS_assoc"/>
</dbReference>
<evidence type="ECO:0000256" key="6">
    <source>
        <dbReference type="ARBA" id="ARBA00023268"/>
    </source>
</evidence>
<dbReference type="Gene3D" id="3.90.180.10">
    <property type="entry name" value="Medium-chain alcohol dehydrogenases, catalytic domain"/>
    <property type="match status" value="1"/>
</dbReference>
<dbReference type="SMART" id="SM00826">
    <property type="entry name" value="PKS_DH"/>
    <property type="match status" value="1"/>
</dbReference>
<organism evidence="13 14">
    <name type="scientific">Metarhizium rileyi (strain RCEF 4871)</name>
    <name type="common">Nomuraea rileyi</name>
    <dbReference type="NCBI Taxonomy" id="1649241"/>
    <lineage>
        <taxon>Eukaryota</taxon>
        <taxon>Fungi</taxon>
        <taxon>Dikarya</taxon>
        <taxon>Ascomycota</taxon>
        <taxon>Pezizomycotina</taxon>
        <taxon>Sordariomycetes</taxon>
        <taxon>Hypocreomycetidae</taxon>
        <taxon>Hypocreales</taxon>
        <taxon>Clavicipitaceae</taxon>
        <taxon>Metarhizium</taxon>
    </lineage>
</organism>
<dbReference type="GO" id="GO:1901336">
    <property type="term" value="P:lactone biosynthetic process"/>
    <property type="evidence" value="ECO:0007669"/>
    <property type="project" value="UniProtKB-ARBA"/>
</dbReference>
<dbReference type="InterPro" id="IPR049551">
    <property type="entry name" value="PKS_DH_C"/>
</dbReference>
<dbReference type="InterPro" id="IPR042104">
    <property type="entry name" value="PKS_dehydratase_sf"/>
</dbReference>
<dbReference type="InterPro" id="IPR013968">
    <property type="entry name" value="PKS_KR"/>
</dbReference>
<dbReference type="InterPro" id="IPR009081">
    <property type="entry name" value="PP-bd_ACP"/>
</dbReference>
<dbReference type="Pfam" id="PF08240">
    <property type="entry name" value="ADH_N"/>
    <property type="match status" value="1"/>
</dbReference>
<evidence type="ECO:0000256" key="7">
    <source>
        <dbReference type="ARBA" id="ARBA00023315"/>
    </source>
</evidence>
<dbReference type="InterPro" id="IPR020807">
    <property type="entry name" value="PKS_DH"/>
</dbReference>
<feature type="active site" description="Proton acceptor; for dehydratase activity" evidence="8">
    <location>
        <position position="943"/>
    </location>
</feature>
<dbReference type="GO" id="GO:0031177">
    <property type="term" value="F:phosphopantetheine binding"/>
    <property type="evidence" value="ECO:0007669"/>
    <property type="project" value="InterPro"/>
</dbReference>
<gene>
    <name evidence="13" type="ORF">NOR_04298</name>
</gene>
<dbReference type="SMART" id="SM00827">
    <property type="entry name" value="PKS_AT"/>
    <property type="match status" value="1"/>
</dbReference>
<dbReference type="Pfam" id="PF02801">
    <property type="entry name" value="Ketoacyl-synt_C"/>
    <property type="match status" value="1"/>
</dbReference>
<dbReference type="InterPro" id="IPR020806">
    <property type="entry name" value="PKS_PP-bd"/>
</dbReference>
<keyword evidence="2" id="KW-0597">Phosphoprotein</keyword>
<evidence type="ECO:0000256" key="9">
    <source>
        <dbReference type="SAM" id="MobiDB-lite"/>
    </source>
</evidence>
<evidence type="ECO:0000259" key="12">
    <source>
        <dbReference type="PROSITE" id="PS52019"/>
    </source>
</evidence>
<dbReference type="InterPro" id="IPR057326">
    <property type="entry name" value="KR_dom"/>
</dbReference>
<dbReference type="SMART" id="SM00823">
    <property type="entry name" value="PKS_PP"/>
    <property type="match status" value="1"/>
</dbReference>
<dbReference type="Pfam" id="PF00109">
    <property type="entry name" value="ketoacyl-synt"/>
    <property type="match status" value="1"/>
</dbReference>
<dbReference type="Gene3D" id="1.10.1200.10">
    <property type="entry name" value="ACP-like"/>
    <property type="match status" value="1"/>
</dbReference>
<dbReference type="PROSITE" id="PS52004">
    <property type="entry name" value="KS3_2"/>
    <property type="match status" value="1"/>
</dbReference>
<name>A0A162JLF4_METRR</name>
<accession>A0A162JLF4</accession>
<keyword evidence="7" id="KW-0012">Acyltransferase</keyword>
<dbReference type="OrthoDB" id="4935675at2759"/>
<dbReference type="SMART" id="SM00829">
    <property type="entry name" value="PKS_ER"/>
    <property type="match status" value="1"/>
</dbReference>
<keyword evidence="5" id="KW-0560">Oxidoreductase</keyword>
<keyword evidence="3" id="KW-0808">Transferase</keyword>
<sequence length="2460" mass="269272">MAIPSATTKGESINGQNTAPYLPGSKGPKPIAICGMACRLPSGIKTPQGLWEFLLAGNDARSKVPKSRYNVEAFYDPNGKPGTTITQHGYFLDDDLTKLDTSFFSMPRKEVERMDPQQRLMLEVVRECFEDGGEVGWRGKKIGCYVGNLGDDWLEMLTKDSQSFGIYRLSGYGDYTMSNRISYEMNLQGPSMTIRTACSASLVALHEACVAIERGDCVSAIVGGTNLILNPGCTTLMSEQGVLSPDGSCKTFSSAADGYARGEAIVGVFLKPLDEAIRNGNPIRAVIRATATNHDGKTSGFSLPSSDAQEAMIRRAYEVAGLPVSDTGYVECHGTGTFVGDPIETKALSSVFGELGVTIGSTKPNFGHTEGASGILSLLKAILMLENRVIPPSIKCSPRNPNIPWVSGKLVLAEEPLSWPQGRLERVSVNSFGLGGTNAHVIVDSAASCRTPLEPRAEESSSQLLLYSANTQQSLTTLIDDYGAFIRDSEPNIDNVAYTLARGREHLSYRSFAIANGSSVGVAAPITKPSQQKPKIVMVFTGQGSQWPEMGSALIKSNPTFRSSIHSLVKYLTDTLGEEAPNWNIEEELLKTGKKSRLGLAEFAQPLCTAIQVALIDSLRAVGIEADAVVGHSSGELAGAYAAGALSSGEAIVAAQYRGIVASLQERPGAMAAVGLGISEAKKFLVPNTSIACDNSPRSVTISGDADGVDEVLASIQAAHPDTLARKLKVDKAYHSYHMAEIGDIYRSSIEHRVAGQSPKRPFFSSVEGKLLDSSASLGPRYWQKNLESPVLFNGAVEALLHHYSHQDIVLLEVGPHSALAGPLTQIMSEVSNNARYIPTMVRNQNSVDTFLSAVGKLYASGVPIDLQSLFSQGSCLSDLPRYPFSHDEGGHWFESRLSKEFRQKEYAHHDILGSRVVESTDIEPSWRNVLHVGYNTTWMKDHKVGDDIVFPFAGYVTMVGEAIRQVTKKDDAFRVRHISVGITMLLSEESPTEIITTLRPLRLTISQDSSWYEFTISAHNGRHWTKHCSGEVKAEGRTRSSGTSSGPFPRAVRCDRWFGALRRAGLDLGHHFQNIDGITASTTSQKARGTVSSKKYPVNPRSKYHVHPTVLDSALQLLSVASSNGLARRHRNFLPVFCNELFVACTTEDFVVDVEISSTGSASSFSRIGQGKGVLNGQIVFQFDGLELASASITNDSAKTSDVHAASRLTWAPDIRFVDLRTLFTASPSRHEHDHALGELGKLVTIEIQKRLACISSQRPHLEKYAQWIRTRTQSLHTTCCNDEQRLQKMEQLREILASTPAAPAAEALDAVASNVESLFNGTVSSWELLAPADTVAEFYSFISEFPSSEFFRTLGHSNPNLRVLELGNWTRSPMTAVLQALTTPNGHNLWSQYTFATKNLVPSEERLTNYVNLEYAILDIGEDPADQGFEYHQYDIVIANNAIHATPNLAQSLQNIHKLLDPAGFLFLQELASTSKWINNILGTTPAWWRGVADNRADEPFVDASRWLEELKGAGFGAPDLVALNSEESSRINGVIITRPYAAASAPTSKHVSLLVRDRTKNYDVVESILQAQDYEVTKITLKDVPQPNVEIISILDLDDPFFDNIANESYYDLQKFLANLDNSGIFWVTKPCHIRVQDPRYAQVIGLARVLRYELLLDFATCEADNVDGSFSLIVQAFEKFLTRDNEGALSPDFEYAIDKGLLYTSRYFPFVMMEGFMQETQGEHMKVAIGTPGRLNTLHWVRQPEPACLKNRELEIELHAVGVNFKDVLVGMNLIEQSGRFFGLEGAGVVRRVGPDVRNLKPGDRVATMEHNVLSTLLLTSEAMCVKIPDSLSFTDAATMFTVYATVQQSLITVGQLEKGQSLLIHSACGGVGLAAVQIARMIGAEIYATVGSEEKVQYLVDNWNIPRNRIFNSRDNSFVEGVYRETNGKGIDQVLNSLSGELLHETWKCVAPHGKLIEIGKRGLVGHGRLDMKPFVANRSYCCVDIDAFYDATMSRFMEVMKETLEYLEKGLIKPIPIAKEFDASSIAEAFRYLLPGTHIGRVAIRIRDSEGLPTLRGEVRSPLKKLQLDPDGSYLLTGGLGGLGRAISTYMVEHGARNLIYLSRRAGQSDADQSFIGELKSMGVSAITVRGDINDLDDVSRAVAEARAPLRGVLQMAATQADENFAKLTKEQWDYSVNPKVTGTWNLHHATAHIDLDFFVLFSSMSAVVGLPGQANYASGNSFLDAFVQYRNSLGLVCSAVQIGPVADVGFLAERTSLLQTATLTGFKTLHEQEMLDSIALSMMATVPERFEAGSTFIDPNVFVLGLESAMPLSSPANRTVWKRDRRMAVYHNDSRSAVDDTSSPAQLKGYIANARADPSILETSESASYFAQEVGKRLFGLLLKDERDLNTSLALADLGLDSLVAIELRAWCKQAFGFDISVLEMLSMGNLEALGGHVAQKMLQTIEEERQNE</sequence>
<dbReference type="PANTHER" id="PTHR43775:SF28">
    <property type="entry name" value="SYNTHASE, PUTATIVE-RELATED"/>
    <property type="match status" value="1"/>
</dbReference>
<dbReference type="InterPro" id="IPR029063">
    <property type="entry name" value="SAM-dependent_MTases_sf"/>
</dbReference>
<dbReference type="Proteomes" id="UP000243498">
    <property type="component" value="Unassembled WGS sequence"/>
</dbReference>
<dbReference type="Pfam" id="PF16197">
    <property type="entry name" value="KAsynt_C_assoc"/>
    <property type="match status" value="1"/>
</dbReference>
<dbReference type="InterPro" id="IPR050091">
    <property type="entry name" value="PKS_NRPS_Biosynth_Enz"/>
</dbReference>
<dbReference type="Gene3D" id="3.40.50.150">
    <property type="entry name" value="Vaccinia Virus protein VP39"/>
    <property type="match status" value="1"/>
</dbReference>
<dbReference type="SMART" id="SM00825">
    <property type="entry name" value="PKS_KS"/>
    <property type="match status" value="1"/>
</dbReference>
<dbReference type="InterPro" id="IPR049552">
    <property type="entry name" value="PKS_DH_N"/>
</dbReference>
<evidence type="ECO:0000256" key="1">
    <source>
        <dbReference type="ARBA" id="ARBA00022450"/>
    </source>
</evidence>
<dbReference type="InterPro" id="IPR036736">
    <property type="entry name" value="ACP-like_sf"/>
</dbReference>
<dbReference type="InterPro" id="IPR013149">
    <property type="entry name" value="ADH-like_C"/>
</dbReference>
<dbReference type="PANTHER" id="PTHR43775">
    <property type="entry name" value="FATTY ACID SYNTHASE"/>
    <property type="match status" value="1"/>
</dbReference>
<feature type="domain" description="Ketosynthase family 3 (KS3)" evidence="11">
    <location>
        <begin position="28"/>
        <end position="445"/>
    </location>
</feature>
<dbReference type="InterPro" id="IPR014031">
    <property type="entry name" value="Ketoacyl_synth_C"/>
</dbReference>
<dbReference type="FunFam" id="3.40.50.720:FF:000209">
    <property type="entry name" value="Polyketide synthase Pks12"/>
    <property type="match status" value="1"/>
</dbReference>
<dbReference type="InterPro" id="IPR014030">
    <property type="entry name" value="Ketoacyl_synth_N"/>
</dbReference>
<dbReference type="GO" id="GO:0016491">
    <property type="term" value="F:oxidoreductase activity"/>
    <property type="evidence" value="ECO:0007669"/>
    <property type="project" value="UniProtKB-KW"/>
</dbReference>
<feature type="region of interest" description="Disordered" evidence="9">
    <location>
        <begin position="1"/>
        <end position="24"/>
    </location>
</feature>
<protein>
    <submittedName>
        <fullName evidence="13">Beta-ketoacyl synthase</fullName>
    </submittedName>
</protein>
<dbReference type="InterPro" id="IPR016035">
    <property type="entry name" value="Acyl_Trfase/lysoPLipase"/>
</dbReference>
<dbReference type="InterPro" id="IPR020843">
    <property type="entry name" value="ER"/>
</dbReference>
<evidence type="ECO:0000313" key="13">
    <source>
        <dbReference type="EMBL" id="OAA43723.1"/>
    </source>
</evidence>
<dbReference type="SUPFAM" id="SSF50129">
    <property type="entry name" value="GroES-like"/>
    <property type="match status" value="1"/>
</dbReference>
<dbReference type="Gene3D" id="3.40.47.10">
    <property type="match status" value="1"/>
</dbReference>
<feature type="active site" description="Proton donor; for dehydratase activity" evidence="8">
    <location>
        <position position="1113"/>
    </location>
</feature>
<dbReference type="Gene3D" id="3.30.70.3290">
    <property type="match status" value="1"/>
</dbReference>
<evidence type="ECO:0000259" key="10">
    <source>
        <dbReference type="PROSITE" id="PS50075"/>
    </source>
</evidence>
<dbReference type="InterPro" id="IPR013154">
    <property type="entry name" value="ADH-like_N"/>
</dbReference>
<evidence type="ECO:0000256" key="3">
    <source>
        <dbReference type="ARBA" id="ARBA00022679"/>
    </source>
</evidence>
<feature type="compositionally biased region" description="Polar residues" evidence="9">
    <location>
        <begin position="1"/>
        <end position="19"/>
    </location>
</feature>
<dbReference type="SUPFAM" id="SSF47336">
    <property type="entry name" value="ACP-like"/>
    <property type="match status" value="1"/>
</dbReference>
<proteinExistence type="predicted"/>
<evidence type="ECO:0000256" key="8">
    <source>
        <dbReference type="PROSITE-ProRule" id="PRU01363"/>
    </source>
</evidence>
<dbReference type="InterPro" id="IPR016036">
    <property type="entry name" value="Malonyl_transacylase_ACP-bd"/>
</dbReference>
<dbReference type="InterPro" id="IPR016039">
    <property type="entry name" value="Thiolase-like"/>
</dbReference>
<feature type="domain" description="PKS/mFAS DH" evidence="12">
    <location>
        <begin position="910"/>
        <end position="1198"/>
    </location>
</feature>
<keyword evidence="14" id="KW-1185">Reference proteome</keyword>
<dbReference type="Pfam" id="PF00107">
    <property type="entry name" value="ADH_zinc_N"/>
    <property type="match status" value="1"/>
</dbReference>
<reference evidence="13 14" key="1">
    <citation type="journal article" date="2016" name="Genome Biol. Evol.">
        <title>Divergent and convergent evolution of fungal pathogenicity.</title>
        <authorList>
            <person name="Shang Y."/>
            <person name="Xiao G."/>
            <person name="Zheng P."/>
            <person name="Cen K."/>
            <person name="Zhan S."/>
            <person name="Wang C."/>
        </authorList>
    </citation>
    <scope>NUCLEOTIDE SEQUENCE [LARGE SCALE GENOMIC DNA]</scope>
    <source>
        <strain evidence="13 14">RCEF 4871</strain>
    </source>
</reference>
<dbReference type="SUPFAM" id="SSF52151">
    <property type="entry name" value="FabD/lysophospholipase-like"/>
    <property type="match status" value="1"/>
</dbReference>
<dbReference type="InterPro" id="IPR014043">
    <property type="entry name" value="Acyl_transferase_dom"/>
</dbReference>
<feature type="region of interest" description="C-terminal hotdog fold" evidence="8">
    <location>
        <begin position="1050"/>
        <end position="1198"/>
    </location>
</feature>
<dbReference type="InterPro" id="IPR049900">
    <property type="entry name" value="PKS_mFAS_DH"/>
</dbReference>
<dbReference type="OMA" id="KMRGGEF"/>
<dbReference type="InterPro" id="IPR036291">
    <property type="entry name" value="NAD(P)-bd_dom_sf"/>
</dbReference>
<evidence type="ECO:0000256" key="5">
    <source>
        <dbReference type="ARBA" id="ARBA00023002"/>
    </source>
</evidence>
<dbReference type="GO" id="GO:0004312">
    <property type="term" value="F:fatty acid synthase activity"/>
    <property type="evidence" value="ECO:0007669"/>
    <property type="project" value="TreeGrafter"/>
</dbReference>
<dbReference type="Pfam" id="PF08659">
    <property type="entry name" value="KR"/>
    <property type="match status" value="1"/>
</dbReference>
<dbReference type="SUPFAM" id="SSF53335">
    <property type="entry name" value="S-adenosyl-L-methionine-dependent methyltransferases"/>
    <property type="match status" value="1"/>
</dbReference>
<dbReference type="EMBL" id="AZHC01000011">
    <property type="protein sequence ID" value="OAA43723.1"/>
    <property type="molecule type" value="Genomic_DNA"/>
</dbReference>
<dbReference type="STRING" id="1081105.A0A162JLF4"/>
<dbReference type="CDD" id="cd05195">
    <property type="entry name" value="enoyl_red"/>
    <property type="match status" value="1"/>
</dbReference>
<dbReference type="InterPro" id="IPR020841">
    <property type="entry name" value="PKS_Beta-ketoAc_synthase_dom"/>
</dbReference>
<dbReference type="SUPFAM" id="SSF53901">
    <property type="entry name" value="Thiolase-like"/>
    <property type="match status" value="1"/>
</dbReference>
<feature type="region of interest" description="N-terminal hotdog fold" evidence="8">
    <location>
        <begin position="910"/>
        <end position="1040"/>
    </location>
</feature>
<feature type="domain" description="Carrier" evidence="10">
    <location>
        <begin position="2372"/>
        <end position="2449"/>
    </location>
</feature>
<evidence type="ECO:0000259" key="11">
    <source>
        <dbReference type="PROSITE" id="PS52004"/>
    </source>
</evidence>
<dbReference type="Gene3D" id="3.40.366.10">
    <property type="entry name" value="Malonyl-Coenzyme A Acyl Carrier Protein, domain 2"/>
    <property type="match status" value="1"/>
</dbReference>
<dbReference type="Gene3D" id="3.40.50.720">
    <property type="entry name" value="NAD(P)-binding Rossmann-like Domain"/>
    <property type="match status" value="2"/>
</dbReference>
<dbReference type="Pfam" id="PF21089">
    <property type="entry name" value="PKS_DH_N"/>
    <property type="match status" value="1"/>
</dbReference>
<dbReference type="Gene3D" id="3.10.129.110">
    <property type="entry name" value="Polyketide synthase dehydratase"/>
    <property type="match status" value="1"/>
</dbReference>
<dbReference type="Pfam" id="PF00698">
    <property type="entry name" value="Acyl_transf_1"/>
    <property type="match status" value="1"/>
</dbReference>
<dbReference type="PROSITE" id="PS50075">
    <property type="entry name" value="CARRIER"/>
    <property type="match status" value="1"/>
</dbReference>